<evidence type="ECO:0000259" key="9">
    <source>
        <dbReference type="PROSITE" id="PS50405"/>
    </source>
</evidence>
<dbReference type="Proteomes" id="UP000770717">
    <property type="component" value="Unassembled WGS sequence"/>
</dbReference>
<evidence type="ECO:0000256" key="2">
    <source>
        <dbReference type="ARBA" id="ARBA00022679"/>
    </source>
</evidence>
<comment type="catalytic activity">
    <reaction evidence="5 7">
        <text>methylarsonate + 2 glutathione + H(+) = methylarsonous acid + glutathione disulfide + H2O</text>
        <dbReference type="Rhea" id="RHEA:15969"/>
        <dbReference type="ChEBI" id="CHEBI:15377"/>
        <dbReference type="ChEBI" id="CHEBI:15378"/>
        <dbReference type="ChEBI" id="CHEBI:17826"/>
        <dbReference type="ChEBI" id="CHEBI:33409"/>
        <dbReference type="ChEBI" id="CHEBI:57925"/>
        <dbReference type="ChEBI" id="CHEBI:58297"/>
        <dbReference type="EC" id="1.20.4.2"/>
    </reaction>
</comment>
<dbReference type="EC" id="1.8.5.1" evidence="7"/>
<dbReference type="GO" id="GO:0050610">
    <property type="term" value="F:methylarsonate reductase activity"/>
    <property type="evidence" value="ECO:0007669"/>
    <property type="project" value="UniProtKB-UniRule"/>
</dbReference>
<keyword evidence="11" id="KW-1185">Reference proteome</keyword>
<dbReference type="PRINTS" id="PR01625">
    <property type="entry name" value="GSTRNSFRASEO"/>
</dbReference>
<evidence type="ECO:0000256" key="3">
    <source>
        <dbReference type="ARBA" id="ARBA00023002"/>
    </source>
</evidence>
<dbReference type="InterPro" id="IPR036282">
    <property type="entry name" value="Glutathione-S-Trfase_C_sf"/>
</dbReference>
<dbReference type="PROSITE" id="PS50404">
    <property type="entry name" value="GST_NTER"/>
    <property type="match status" value="1"/>
</dbReference>
<dbReference type="AlphaFoldDB" id="A0A8J6FB29"/>
<comment type="similarity">
    <text evidence="1 7">Belongs to the GST superfamily. Omega family.</text>
</comment>
<dbReference type="FunFam" id="1.20.1050.10:FF:000009">
    <property type="entry name" value="Glutathione S-transferase omega-1"/>
    <property type="match status" value="1"/>
</dbReference>
<dbReference type="Gene3D" id="3.40.30.10">
    <property type="entry name" value="Glutaredoxin"/>
    <property type="match status" value="1"/>
</dbReference>
<dbReference type="CDD" id="cd03184">
    <property type="entry name" value="GST_C_Omega"/>
    <property type="match status" value="1"/>
</dbReference>
<comment type="catalytic activity">
    <reaction evidence="4 7">
        <text>RX + glutathione = an S-substituted glutathione + a halide anion + H(+)</text>
        <dbReference type="Rhea" id="RHEA:16437"/>
        <dbReference type="ChEBI" id="CHEBI:15378"/>
        <dbReference type="ChEBI" id="CHEBI:16042"/>
        <dbReference type="ChEBI" id="CHEBI:17792"/>
        <dbReference type="ChEBI" id="CHEBI:57925"/>
        <dbReference type="ChEBI" id="CHEBI:90779"/>
        <dbReference type="EC" id="2.5.1.18"/>
    </reaction>
</comment>
<dbReference type="InterPro" id="IPR045073">
    <property type="entry name" value="Omega/Tau-like"/>
</dbReference>
<dbReference type="InterPro" id="IPR010987">
    <property type="entry name" value="Glutathione-S-Trfase_C-like"/>
</dbReference>
<dbReference type="EC" id="1.20.4.2" evidence="7"/>
<evidence type="ECO:0000256" key="1">
    <source>
        <dbReference type="ARBA" id="ARBA00011067"/>
    </source>
</evidence>
<evidence type="ECO:0000313" key="11">
    <source>
        <dbReference type="Proteomes" id="UP000770717"/>
    </source>
</evidence>
<keyword evidence="3 7" id="KW-0560">Oxidoreductase</keyword>
<dbReference type="CDD" id="cd03055">
    <property type="entry name" value="GST_N_Omega"/>
    <property type="match status" value="1"/>
</dbReference>
<dbReference type="EMBL" id="WNTK01000004">
    <property type="protein sequence ID" value="KAG9484772.1"/>
    <property type="molecule type" value="Genomic_DNA"/>
</dbReference>
<dbReference type="Pfam" id="PF13417">
    <property type="entry name" value="GST_N_3"/>
    <property type="match status" value="1"/>
</dbReference>
<dbReference type="EC" id="2.5.1.18" evidence="7"/>
<accession>A0A8J6FB29</accession>
<dbReference type="OrthoDB" id="4951845at2759"/>
<evidence type="ECO:0000256" key="4">
    <source>
        <dbReference type="ARBA" id="ARBA00047960"/>
    </source>
</evidence>
<dbReference type="GO" id="GO:0004364">
    <property type="term" value="F:glutathione transferase activity"/>
    <property type="evidence" value="ECO:0007669"/>
    <property type="project" value="UniProtKB-UniRule"/>
</dbReference>
<dbReference type="GO" id="GO:0045174">
    <property type="term" value="F:glutathione dehydrogenase (ascorbate) activity"/>
    <property type="evidence" value="ECO:0007669"/>
    <property type="project" value="UniProtKB-UniRule"/>
</dbReference>
<evidence type="ECO:0000256" key="5">
    <source>
        <dbReference type="ARBA" id="ARBA00048353"/>
    </source>
</evidence>
<dbReference type="Pfam" id="PF13410">
    <property type="entry name" value="GST_C_2"/>
    <property type="match status" value="1"/>
</dbReference>
<dbReference type="Gene3D" id="1.20.1050.10">
    <property type="match status" value="1"/>
</dbReference>
<reference evidence="10" key="1">
    <citation type="thesis" date="2020" institute="ProQuest LLC" country="789 East Eisenhower Parkway, Ann Arbor, MI, USA">
        <title>Comparative Genomics and Chromosome Evolution.</title>
        <authorList>
            <person name="Mudd A.B."/>
        </authorList>
    </citation>
    <scope>NUCLEOTIDE SEQUENCE</scope>
    <source>
        <strain evidence="10">HN-11 Male</strain>
        <tissue evidence="10">Kidney and liver</tissue>
    </source>
</reference>
<gene>
    <name evidence="10" type="ORF">GDO78_008075</name>
</gene>
<dbReference type="GO" id="GO:0005737">
    <property type="term" value="C:cytoplasm"/>
    <property type="evidence" value="ECO:0007669"/>
    <property type="project" value="InterPro"/>
</dbReference>
<dbReference type="SUPFAM" id="SSF52833">
    <property type="entry name" value="Thioredoxin-like"/>
    <property type="match status" value="1"/>
</dbReference>
<dbReference type="PANTHER" id="PTHR43968">
    <property type="match status" value="1"/>
</dbReference>
<evidence type="ECO:0000313" key="10">
    <source>
        <dbReference type="EMBL" id="KAG9484772.1"/>
    </source>
</evidence>
<dbReference type="SFLD" id="SFLDG00358">
    <property type="entry name" value="Main_(cytGST)"/>
    <property type="match status" value="1"/>
</dbReference>
<dbReference type="InterPro" id="IPR005442">
    <property type="entry name" value="GST_omega"/>
</dbReference>
<dbReference type="SFLD" id="SFLDG01152">
    <property type="entry name" value="Main.3:_Omega-_and_Tau-like"/>
    <property type="match status" value="1"/>
</dbReference>
<dbReference type="InterPro" id="IPR004045">
    <property type="entry name" value="Glutathione_S-Trfase_N"/>
</dbReference>
<dbReference type="PROSITE" id="PS50405">
    <property type="entry name" value="GST_CTER"/>
    <property type="match status" value="1"/>
</dbReference>
<evidence type="ECO:0000259" key="8">
    <source>
        <dbReference type="PROSITE" id="PS50404"/>
    </source>
</evidence>
<dbReference type="FunFam" id="3.40.30.10:FF:000123">
    <property type="entry name" value="Glutathione transferase o1"/>
    <property type="match status" value="1"/>
</dbReference>
<dbReference type="InterPro" id="IPR036249">
    <property type="entry name" value="Thioredoxin-like_sf"/>
</dbReference>
<sequence length="242" mass="27834">MSGSQRSLAKGSPAPGPVPDGLIRLYSMRFCPYAQRPRLVLAAKGIKHEVVNINLKNKPEWFFEKNPLGLVPCLEISDGKIIYESAIVCDYLDEAFPGKKLIPTDPYEKAQQKLLLEHFSTVISALYKILFAKKDNQDTSELKLQFFEKFKAIEEALTKKNTSYFGGELVSMMDYMIWPWFERFPLFDVLEFLEKTPRINAWYKLMLQDPAVKETYTEPDVLLAFYKLYSQNSVDAADYGLD</sequence>
<evidence type="ECO:0000256" key="6">
    <source>
        <dbReference type="ARBA" id="ARBA00049544"/>
    </source>
</evidence>
<comment type="caution">
    <text evidence="10">The sequence shown here is derived from an EMBL/GenBank/DDBJ whole genome shotgun (WGS) entry which is preliminary data.</text>
</comment>
<dbReference type="SUPFAM" id="SSF47616">
    <property type="entry name" value="GST C-terminal domain-like"/>
    <property type="match status" value="1"/>
</dbReference>
<evidence type="ECO:0000256" key="7">
    <source>
        <dbReference type="RuleBase" id="RU368071"/>
    </source>
</evidence>
<proteinExistence type="inferred from homology"/>
<dbReference type="InterPro" id="IPR050983">
    <property type="entry name" value="GST_Omega/HSP26"/>
</dbReference>
<organism evidence="10 11">
    <name type="scientific">Eleutherodactylus coqui</name>
    <name type="common">Puerto Rican coqui</name>
    <dbReference type="NCBI Taxonomy" id="57060"/>
    <lineage>
        <taxon>Eukaryota</taxon>
        <taxon>Metazoa</taxon>
        <taxon>Chordata</taxon>
        <taxon>Craniata</taxon>
        <taxon>Vertebrata</taxon>
        <taxon>Euteleostomi</taxon>
        <taxon>Amphibia</taxon>
        <taxon>Batrachia</taxon>
        <taxon>Anura</taxon>
        <taxon>Neobatrachia</taxon>
        <taxon>Hyloidea</taxon>
        <taxon>Eleutherodactylidae</taxon>
        <taxon>Eleutherodactylinae</taxon>
        <taxon>Eleutherodactylus</taxon>
        <taxon>Eleutherodactylus</taxon>
    </lineage>
</organism>
<comment type="function">
    <text evidence="7">Exhibits glutathione-dependent thiol transferase activity. Has high dehydroascorbate reductase activity and may contribute to the recycling of ascorbic acid. Participates in the biotransformation of inorganic arsenic and reduces monomethylarsonic acid (MMA).</text>
</comment>
<dbReference type="SFLD" id="SFLDS00019">
    <property type="entry name" value="Glutathione_Transferase_(cytos"/>
    <property type="match status" value="1"/>
</dbReference>
<protein>
    <recommendedName>
        <fullName evidence="7">Glutathione S-transferase omega</fullName>
        <shortName evidence="7">GSTO</shortName>
        <ecNumber evidence="7">1.20.4.2</ecNumber>
        <ecNumber evidence="7">1.8.5.1</ecNumber>
        <ecNumber evidence="7">2.5.1.18</ecNumber>
    </recommendedName>
    <alternativeName>
        <fullName evidence="7">Glutathione-dependent dehydroascorbate reductase</fullName>
    </alternativeName>
    <alternativeName>
        <fullName evidence="7">Monomethylarsonic acid reductase</fullName>
    </alternativeName>
</protein>
<comment type="catalytic activity">
    <reaction evidence="6 7">
        <text>L-dehydroascorbate + 2 glutathione = glutathione disulfide + L-ascorbate</text>
        <dbReference type="Rhea" id="RHEA:24424"/>
        <dbReference type="ChEBI" id="CHEBI:38290"/>
        <dbReference type="ChEBI" id="CHEBI:57925"/>
        <dbReference type="ChEBI" id="CHEBI:58297"/>
        <dbReference type="ChEBI" id="CHEBI:58539"/>
        <dbReference type="EC" id="1.8.5.1"/>
    </reaction>
</comment>
<keyword evidence="2 7" id="KW-0808">Transferase</keyword>
<name>A0A8J6FB29_ELECQ</name>
<feature type="domain" description="GST N-terminal" evidence="8">
    <location>
        <begin position="21"/>
        <end position="100"/>
    </location>
</feature>
<dbReference type="GO" id="GO:0006749">
    <property type="term" value="P:glutathione metabolic process"/>
    <property type="evidence" value="ECO:0007669"/>
    <property type="project" value="UniProtKB-UniRule"/>
</dbReference>
<feature type="domain" description="GST C-terminal" evidence="9">
    <location>
        <begin position="105"/>
        <end position="223"/>
    </location>
</feature>
<dbReference type="PANTHER" id="PTHR43968:SF6">
    <property type="entry name" value="GLUTATHIONE S-TRANSFERASE OMEGA"/>
    <property type="match status" value="1"/>
</dbReference>
<dbReference type="InterPro" id="IPR040079">
    <property type="entry name" value="Glutathione_S-Trfase"/>
</dbReference>